<dbReference type="SMART" id="SM00382">
    <property type="entry name" value="AAA"/>
    <property type="match status" value="1"/>
</dbReference>
<dbReference type="Pfam" id="PF00005">
    <property type="entry name" value="ABC_tran"/>
    <property type="match status" value="1"/>
</dbReference>
<dbReference type="Proteomes" id="UP000472755">
    <property type="component" value="Unassembled WGS sequence"/>
</dbReference>
<dbReference type="EMBL" id="LMUA01000013">
    <property type="protein sequence ID" value="KUE76065.1"/>
    <property type="molecule type" value="Genomic_DNA"/>
</dbReference>
<evidence type="ECO:0000256" key="1">
    <source>
        <dbReference type="ARBA" id="ARBA00005417"/>
    </source>
</evidence>
<evidence type="ECO:0000256" key="3">
    <source>
        <dbReference type="ARBA" id="ARBA00022741"/>
    </source>
</evidence>
<dbReference type="InterPro" id="IPR050763">
    <property type="entry name" value="ABC_transporter_ATP-binding"/>
</dbReference>
<evidence type="ECO:0000313" key="9">
    <source>
        <dbReference type="Proteomes" id="UP000032483"/>
    </source>
</evidence>
<comment type="caution">
    <text evidence="6">The sequence shown here is derived from an EMBL/GenBank/DDBJ whole genome shotgun (WGS) entry which is preliminary data.</text>
</comment>
<evidence type="ECO:0000313" key="8">
    <source>
        <dbReference type="EMBL" id="MTS28518.1"/>
    </source>
</evidence>
<dbReference type="SUPFAM" id="SSF52540">
    <property type="entry name" value="P-loop containing nucleoside triphosphate hydrolases"/>
    <property type="match status" value="1"/>
</dbReference>
<feature type="domain" description="ABC transporter" evidence="5">
    <location>
        <begin position="4"/>
        <end position="229"/>
    </location>
</feature>
<evidence type="ECO:0000313" key="7">
    <source>
        <dbReference type="EMBL" id="KUE76065.1"/>
    </source>
</evidence>
<dbReference type="EMBL" id="JXXK01000011">
    <property type="protein sequence ID" value="KJF39916.1"/>
    <property type="molecule type" value="Genomic_DNA"/>
</dbReference>
<reference evidence="8 11" key="3">
    <citation type="journal article" date="2019" name="Nat. Med.">
        <title>A library of human gut bacterial isolates paired with longitudinal multiomics data enables mechanistic microbiome research.</title>
        <authorList>
            <person name="Poyet M."/>
            <person name="Groussin M."/>
            <person name="Gibbons S.M."/>
            <person name="Avila-Pacheco J."/>
            <person name="Jiang X."/>
            <person name="Kearney S.M."/>
            <person name="Perrotta A.R."/>
            <person name="Berdy B."/>
            <person name="Zhao S."/>
            <person name="Lieberman T.D."/>
            <person name="Swanson P.K."/>
            <person name="Smith M."/>
            <person name="Roesemann S."/>
            <person name="Alexander J.E."/>
            <person name="Rich S.A."/>
            <person name="Livny J."/>
            <person name="Vlamakis H."/>
            <person name="Clish C."/>
            <person name="Bullock K."/>
            <person name="Deik A."/>
            <person name="Scott J."/>
            <person name="Pierce K.A."/>
            <person name="Xavier R.J."/>
            <person name="Alm E.J."/>
        </authorList>
    </citation>
    <scope>NUCLEOTIDE SEQUENCE [LARGE SCALE GENOMIC DNA]</scope>
    <source>
        <strain evidence="8 11">BIOML-A4</strain>
    </source>
</reference>
<proteinExistence type="inferred from homology"/>
<dbReference type="PROSITE" id="PS00211">
    <property type="entry name" value="ABC_TRANSPORTER_1"/>
    <property type="match status" value="1"/>
</dbReference>
<reference evidence="7 10" key="2">
    <citation type="submission" date="2015-10" db="EMBL/GenBank/DDBJ databases">
        <title>A novel member of the family Ruminococcaceae isolated from human faeces.</title>
        <authorList>
            <person name="Shkoporov A.N."/>
            <person name="Chaplin A.V."/>
            <person name="Motuzova O.V."/>
            <person name="Kafarskaia L.I."/>
            <person name="Efimov B.A."/>
        </authorList>
    </citation>
    <scope>NUCLEOTIDE SEQUENCE [LARGE SCALE GENOMIC DNA]</scope>
    <source>
        <strain evidence="7 10">668</strain>
    </source>
</reference>
<dbReference type="PROSITE" id="PS50893">
    <property type="entry name" value="ABC_TRANSPORTER_2"/>
    <property type="match status" value="1"/>
</dbReference>
<dbReference type="GO" id="GO:0005524">
    <property type="term" value="F:ATP binding"/>
    <property type="evidence" value="ECO:0007669"/>
    <property type="project" value="UniProtKB-KW"/>
</dbReference>
<dbReference type="GeneID" id="42856747"/>
<evidence type="ECO:0000313" key="6">
    <source>
        <dbReference type="EMBL" id="KJF39916.1"/>
    </source>
</evidence>
<evidence type="ECO:0000313" key="11">
    <source>
        <dbReference type="Proteomes" id="UP000472755"/>
    </source>
</evidence>
<dbReference type="PATRIC" id="fig|1550024.3.peg.2076"/>
<dbReference type="AlphaFoldDB" id="A0A0D8J047"/>
<dbReference type="InterPro" id="IPR003439">
    <property type="entry name" value="ABC_transporter-like_ATP-bd"/>
</dbReference>
<dbReference type="PANTHER" id="PTHR42711:SF5">
    <property type="entry name" value="ABC TRANSPORTER ATP-BINDING PROTEIN NATA"/>
    <property type="match status" value="1"/>
</dbReference>
<keyword evidence="9" id="KW-1185">Reference proteome</keyword>
<dbReference type="InterPro" id="IPR003593">
    <property type="entry name" value="AAA+_ATPase"/>
</dbReference>
<organism evidence="6 9">
    <name type="scientific">Ruthenibacterium lactatiformans</name>
    <dbReference type="NCBI Taxonomy" id="1550024"/>
    <lineage>
        <taxon>Bacteria</taxon>
        <taxon>Bacillati</taxon>
        <taxon>Bacillota</taxon>
        <taxon>Clostridia</taxon>
        <taxon>Eubacteriales</taxon>
        <taxon>Oscillospiraceae</taxon>
        <taxon>Ruthenibacterium</taxon>
    </lineage>
</organism>
<dbReference type="Proteomes" id="UP000053433">
    <property type="component" value="Unassembled WGS sequence"/>
</dbReference>
<accession>A0A0D8J047</accession>
<dbReference type="InterPro" id="IPR017871">
    <property type="entry name" value="ABC_transporter-like_CS"/>
</dbReference>
<evidence type="ECO:0000256" key="4">
    <source>
        <dbReference type="ARBA" id="ARBA00022840"/>
    </source>
</evidence>
<gene>
    <name evidence="7" type="ORF">ASJ35_10845</name>
    <name evidence="8" type="ORF">GMD59_14665</name>
    <name evidence="6" type="ORF">TQ39_09125</name>
</gene>
<dbReference type="RefSeq" id="WP_050005325.1">
    <property type="nucleotide sequence ID" value="NZ_CATXDA010000052.1"/>
</dbReference>
<dbReference type="Gene3D" id="3.40.50.300">
    <property type="entry name" value="P-loop containing nucleotide triphosphate hydrolases"/>
    <property type="match status" value="1"/>
</dbReference>
<dbReference type="InterPro" id="IPR027417">
    <property type="entry name" value="P-loop_NTPase"/>
</dbReference>
<comment type="similarity">
    <text evidence="1">Belongs to the ABC transporter superfamily.</text>
</comment>
<dbReference type="Proteomes" id="UP000032483">
    <property type="component" value="Unassembled WGS sequence"/>
</dbReference>
<dbReference type="CDD" id="cd03230">
    <property type="entry name" value="ABC_DR_subfamily_A"/>
    <property type="match status" value="1"/>
</dbReference>
<name>A0A0D8J047_9FIRM</name>
<reference evidence="6" key="1">
    <citation type="submission" date="2015-02" db="EMBL/GenBank/DDBJ databases">
        <title>A novel member of the family Ruminococcaceae isolated from human feces.</title>
        <authorList>
            <person name="Shkoporov A.N."/>
            <person name="Chaplin A.V."/>
            <person name="Motuzova O.V."/>
            <person name="Kafarskaia L.I."/>
            <person name="Khokhlova E.V."/>
            <person name="Efimov B.A."/>
        </authorList>
    </citation>
    <scope>NUCLEOTIDE SEQUENCE [LARGE SCALE GENOMIC DNA]</scope>
    <source>
        <strain evidence="6">585-1</strain>
    </source>
</reference>
<dbReference type="PANTHER" id="PTHR42711">
    <property type="entry name" value="ABC TRANSPORTER ATP-BINDING PROTEIN"/>
    <property type="match status" value="1"/>
</dbReference>
<evidence type="ECO:0000256" key="2">
    <source>
        <dbReference type="ARBA" id="ARBA00022448"/>
    </source>
</evidence>
<keyword evidence="4 6" id="KW-0067">ATP-binding</keyword>
<keyword evidence="2" id="KW-0813">Transport</keyword>
<sequence length="297" mass="32158">MSVIALSHITKDYGGGHGVFDVSFAVEQGEVFGFLGPNGAGKTTTIRQLMGFLAPDSGTCTINGLDCRTQTAAIQKNMGYIPGEPALPDDMRGGEFIRFLAAYRGMRGTGRAGELCERFELDASGRIRRMSKGMKQKVAIVCALMHDPAVLILDEPTSGLDPLMQNRFIDLILEEKQRGKTVLMSSHMFEEVERTCARVGILREGRLAAVEEIGTLKARRSRTYSVTLSTPDAAAAFAAAPGLRVQAAQGCTVTVRVRDGMSALTTAMARFPVTSIDAPRQSLEDVFLHYYGKEAQS</sequence>
<evidence type="ECO:0000313" key="10">
    <source>
        <dbReference type="Proteomes" id="UP000053433"/>
    </source>
</evidence>
<evidence type="ECO:0000259" key="5">
    <source>
        <dbReference type="PROSITE" id="PS50893"/>
    </source>
</evidence>
<keyword evidence="3" id="KW-0547">Nucleotide-binding</keyword>
<dbReference type="EMBL" id="WMZU01000028">
    <property type="protein sequence ID" value="MTS28518.1"/>
    <property type="molecule type" value="Genomic_DNA"/>
</dbReference>
<accession>A0A0W7TQG1</accession>
<protein>
    <submittedName>
        <fullName evidence="6">ABC transporter ATP-binding protein</fullName>
    </submittedName>
    <submittedName>
        <fullName evidence="8">ATP-binding cassette domain-containing protein</fullName>
    </submittedName>
</protein>
<dbReference type="GO" id="GO:0016887">
    <property type="term" value="F:ATP hydrolysis activity"/>
    <property type="evidence" value="ECO:0007669"/>
    <property type="project" value="InterPro"/>
</dbReference>